<dbReference type="InterPro" id="IPR027417">
    <property type="entry name" value="P-loop_NTPase"/>
</dbReference>
<keyword evidence="2" id="KW-1185">Reference proteome</keyword>
<dbReference type="Proteomes" id="UP001500604">
    <property type="component" value="Unassembled WGS sequence"/>
</dbReference>
<protein>
    <submittedName>
        <fullName evidence="1">Uncharacterized protein</fullName>
    </submittedName>
</protein>
<dbReference type="EMBL" id="BAABFL010000013">
    <property type="protein sequence ID" value="GAA4647905.1"/>
    <property type="molecule type" value="Genomic_DNA"/>
</dbReference>
<organism evidence="1 2">
    <name type="scientific">Kistimonas scapharcae</name>
    <dbReference type="NCBI Taxonomy" id="1036133"/>
    <lineage>
        <taxon>Bacteria</taxon>
        <taxon>Pseudomonadati</taxon>
        <taxon>Pseudomonadota</taxon>
        <taxon>Gammaproteobacteria</taxon>
        <taxon>Oceanospirillales</taxon>
        <taxon>Endozoicomonadaceae</taxon>
        <taxon>Kistimonas</taxon>
    </lineage>
</organism>
<reference evidence="2" key="1">
    <citation type="journal article" date="2019" name="Int. J. Syst. Evol. Microbiol.">
        <title>The Global Catalogue of Microorganisms (GCM) 10K type strain sequencing project: providing services to taxonomists for standard genome sequencing and annotation.</title>
        <authorList>
            <consortium name="The Broad Institute Genomics Platform"/>
            <consortium name="The Broad Institute Genome Sequencing Center for Infectious Disease"/>
            <person name="Wu L."/>
            <person name="Ma J."/>
        </authorList>
    </citation>
    <scope>NUCLEOTIDE SEQUENCE [LARGE SCALE GENOMIC DNA]</scope>
    <source>
        <strain evidence="2">JCM 17805</strain>
    </source>
</reference>
<accession>A0ABP8UXS1</accession>
<evidence type="ECO:0000313" key="2">
    <source>
        <dbReference type="Proteomes" id="UP001500604"/>
    </source>
</evidence>
<name>A0ABP8UXS1_9GAMM</name>
<gene>
    <name evidence="1" type="ORF">GCM10023116_01670</name>
</gene>
<dbReference type="RefSeq" id="WP_345192874.1">
    <property type="nucleotide sequence ID" value="NZ_BAABFL010000013.1"/>
</dbReference>
<comment type="caution">
    <text evidence="1">The sequence shown here is derived from an EMBL/GenBank/DDBJ whole genome shotgun (WGS) entry which is preliminary data.</text>
</comment>
<dbReference type="SUPFAM" id="SSF52540">
    <property type="entry name" value="P-loop containing nucleoside triphosphate hydrolases"/>
    <property type="match status" value="1"/>
</dbReference>
<dbReference type="Gene3D" id="3.40.50.300">
    <property type="entry name" value="P-loop containing nucleotide triphosphate hydrolases"/>
    <property type="match status" value="1"/>
</dbReference>
<proteinExistence type="predicted"/>
<sequence>MKIILLNGPPRCGKDTLAELFIRCFGAAHASFKKRLIEITLCIYGVSREQWDQWYEDKEVPRSALDGKSCRGALIYVSEEVVKLKFGDDYFGKAAAQESLNHLRDGYDYTIFSDSGFPEEAIPLCNLVGPENVMVVRMHRGGTDFSNDSRRYLQPSDLPEGVRFMELENNNHIEETIGFLALGIEEVWP</sequence>
<evidence type="ECO:0000313" key="1">
    <source>
        <dbReference type="EMBL" id="GAA4647905.1"/>
    </source>
</evidence>